<dbReference type="PATRIC" id="fig|1544416.3.peg.893"/>
<name>A0A0Q0YCX1_9CORY</name>
<feature type="transmembrane region" description="Helical" evidence="1">
    <location>
        <begin position="31"/>
        <end position="60"/>
    </location>
</feature>
<keyword evidence="3" id="KW-1185">Reference proteome</keyword>
<comment type="caution">
    <text evidence="2">The sequence shown here is derived from an EMBL/GenBank/DDBJ whole genome shotgun (WGS) entry which is preliminary data.</text>
</comment>
<reference evidence="2 3" key="1">
    <citation type="submission" date="2015-10" db="EMBL/GenBank/DDBJ databases">
        <title>Corynebacteirum lowii and Corynebacterium oculi species nova, derived from human clinical disease and and emended description of Corynebacterium mastiditis.</title>
        <authorList>
            <person name="Bernard K."/>
            <person name="Pacheco A.L."/>
            <person name="Mcdougall C."/>
            <person name="Burtx T."/>
            <person name="Weibe D."/>
            <person name="Tyler S."/>
            <person name="Olson A.B."/>
            <person name="Cnockaert M."/>
            <person name="Eguchi H."/>
            <person name="Kuwahara T."/>
            <person name="Nakayama-Imaohji H."/>
            <person name="Boudewijins M."/>
            <person name="Van Hoecke F."/>
            <person name="Bernier A.-M."/>
            <person name="Vandamme P."/>
        </authorList>
    </citation>
    <scope>NUCLEOTIDE SEQUENCE [LARGE SCALE GENOMIC DNA]</scope>
    <source>
        <strain evidence="2 3">NML 130210</strain>
    </source>
</reference>
<protein>
    <submittedName>
        <fullName evidence="2">Uncharacterized protein</fullName>
    </submittedName>
</protein>
<keyword evidence="1" id="KW-1133">Transmembrane helix</keyword>
<evidence type="ECO:0000313" key="2">
    <source>
        <dbReference type="EMBL" id="KQB84094.1"/>
    </source>
</evidence>
<keyword evidence="1" id="KW-0472">Membrane</keyword>
<dbReference type="EMBL" id="LKST01000002">
    <property type="protein sequence ID" value="KQB84094.1"/>
    <property type="molecule type" value="Genomic_DNA"/>
</dbReference>
<accession>A0A0Q0YCX1</accession>
<dbReference type="AlphaFoldDB" id="A0A0Q0YCX1"/>
<proteinExistence type="predicted"/>
<gene>
    <name evidence="2" type="ORF">Cocul_00890</name>
</gene>
<organism evidence="2 3">
    <name type="scientific">Corynebacterium oculi</name>
    <dbReference type="NCBI Taxonomy" id="1544416"/>
    <lineage>
        <taxon>Bacteria</taxon>
        <taxon>Bacillati</taxon>
        <taxon>Actinomycetota</taxon>
        <taxon>Actinomycetes</taxon>
        <taxon>Mycobacteriales</taxon>
        <taxon>Corynebacteriaceae</taxon>
        <taxon>Corynebacterium</taxon>
    </lineage>
</organism>
<sequence>MLIPVALMCGVAVSVMDVVHVVSVGDGDMPTVGAMLVIVGFMSLVLIIFTFIPVTVVLLVDMSIMDVVHVISVRDRDVPTVRAVLVIVVFVGKARLRHVLLSFF</sequence>
<keyword evidence="1" id="KW-0812">Transmembrane</keyword>
<evidence type="ECO:0000256" key="1">
    <source>
        <dbReference type="SAM" id="Phobius"/>
    </source>
</evidence>
<dbReference type="Proteomes" id="UP000050517">
    <property type="component" value="Unassembled WGS sequence"/>
</dbReference>
<evidence type="ECO:0000313" key="3">
    <source>
        <dbReference type="Proteomes" id="UP000050517"/>
    </source>
</evidence>